<proteinExistence type="predicted"/>
<evidence type="ECO:0000313" key="5">
    <source>
        <dbReference type="Proteomes" id="UP000019804"/>
    </source>
</evidence>
<dbReference type="HOGENOM" id="CLU_008020_1_1_1"/>
<dbReference type="Proteomes" id="UP000019804">
    <property type="component" value="Unassembled WGS sequence"/>
</dbReference>
<feature type="chain" id="PRO_5001499237" evidence="1">
    <location>
        <begin position="20"/>
        <end position="688"/>
    </location>
</feature>
<dbReference type="InterPro" id="IPR052743">
    <property type="entry name" value="Glutaminase_GtaA"/>
</dbReference>
<reference evidence="5" key="1">
    <citation type="journal article" date="2014" name="Nat. Commun.">
        <title>Genomic adaptations of the halophilic Dead Sea filamentous fungus Eurotium rubrum.</title>
        <authorList>
            <person name="Kis-Papo T."/>
            <person name="Weig A.R."/>
            <person name="Riley R."/>
            <person name="Persoh D."/>
            <person name="Salamov A."/>
            <person name="Sun H."/>
            <person name="Lipzen A."/>
            <person name="Wasser S.P."/>
            <person name="Rambold G."/>
            <person name="Grigoriev I.V."/>
            <person name="Nevo E."/>
        </authorList>
    </citation>
    <scope>NUCLEOTIDE SEQUENCE [LARGE SCALE GENOMIC DNA]</scope>
    <source>
        <strain evidence="5">CBS 135680</strain>
    </source>
</reference>
<organism evidence="4 5">
    <name type="scientific">Aspergillus ruber (strain CBS 135680)</name>
    <dbReference type="NCBI Taxonomy" id="1388766"/>
    <lineage>
        <taxon>Eukaryota</taxon>
        <taxon>Fungi</taxon>
        <taxon>Dikarya</taxon>
        <taxon>Ascomycota</taxon>
        <taxon>Pezizomycotina</taxon>
        <taxon>Eurotiomycetes</taxon>
        <taxon>Eurotiomycetidae</taxon>
        <taxon>Eurotiales</taxon>
        <taxon>Aspergillaceae</taxon>
        <taxon>Aspergillus</taxon>
        <taxon>Aspergillus subgen. Aspergillus</taxon>
    </lineage>
</organism>
<name>A0A017SHB3_ASPRC</name>
<dbReference type="GeneID" id="63699245"/>
<feature type="domain" description="Glutaminase A central" evidence="2">
    <location>
        <begin position="341"/>
        <end position="685"/>
    </location>
</feature>
<sequence>MNLYRFGLLVASLVSAVTAESTFTPARPPSLPLAVKSPYLSTWLPAGQDGGNGGYLAGEWPRFWEGQIVGWAGVIRVDGNSYTWMGLPGTTTVNQTAYEYTSTKSIFTMDVGGAVQLNLTFLSPITPNDLKRQSLVFSYLNVEVASLDGRSHDVQVYSDISAEWVSGDRGAAVQWDYGVTDDEVAYHKIQRQTQLLFSESRDQSEWGSWYWATHNGTGVTYQSGNAEDVRSAFRSNGKLSNSKDSNYRAISKNWPVFGFAVDLGSVSSQTADRLFTIGLDQQDAIQFSGATGTRAVPSLWRSYFKDGLAALDFFYHDYEEANKLSSEFDDQVVRDSIAAAGQDYLTITSLSGRQAFAATQLTGTIEEPYLFMKEISSNGNMNTVDVIFPAHPVFLYTNPELLLLLLKPLYEIQESGNYPNAYAMHDIGTHYPNATGHPDGNDEPMPLEECGNMVIMALAYALKSGNTTYLSDHYTKLTQWTDYLVEDAIYPANQISTDDFAGPLANQTNLALKGIIGIEAMATISSITNHLDDSENRTTIAEDYIERWQTLGISNNTNPAHTTLSYGDSSSHGLLYNLYADRELGLNLVPQSVYDMQSSFYPTIEATYGVPLDTRHSYTKSDWELFAAAVASNSTRDMFIKDLATWINKTPTSRPMTDLYETSSGDYPGITFIARPVMGGSFALLILN</sequence>
<dbReference type="PANTHER" id="PTHR31987">
    <property type="entry name" value="GLUTAMINASE A-RELATED"/>
    <property type="match status" value="1"/>
</dbReference>
<dbReference type="InterPro" id="IPR032514">
    <property type="entry name" value="GtaA_central"/>
</dbReference>
<keyword evidence="5" id="KW-1185">Reference proteome</keyword>
<evidence type="ECO:0000259" key="3">
    <source>
        <dbReference type="Pfam" id="PF17168"/>
    </source>
</evidence>
<dbReference type="Pfam" id="PF16335">
    <property type="entry name" value="GtaA_6_Hairpin"/>
    <property type="match status" value="1"/>
</dbReference>
<keyword evidence="1" id="KW-0732">Signal</keyword>
<dbReference type="InterPro" id="IPR033433">
    <property type="entry name" value="GtaA_N"/>
</dbReference>
<evidence type="ECO:0000313" key="4">
    <source>
        <dbReference type="EMBL" id="EYE96126.1"/>
    </source>
</evidence>
<feature type="domain" description="Glutaminase A N-terminal" evidence="3">
    <location>
        <begin position="103"/>
        <end position="335"/>
    </location>
</feature>
<dbReference type="OrthoDB" id="431715at2759"/>
<feature type="signal peptide" evidence="1">
    <location>
        <begin position="1"/>
        <end position="19"/>
    </location>
</feature>
<evidence type="ECO:0000256" key="1">
    <source>
        <dbReference type="SAM" id="SignalP"/>
    </source>
</evidence>
<dbReference type="RefSeq" id="XP_040639814.1">
    <property type="nucleotide sequence ID" value="XM_040784121.1"/>
</dbReference>
<gene>
    <name evidence="4" type="ORF">EURHEDRAFT_453486</name>
</gene>
<protein>
    <submittedName>
        <fullName evidence="4">Glutaminase GtaA</fullName>
    </submittedName>
</protein>
<dbReference type="Pfam" id="PF17168">
    <property type="entry name" value="DUF5127"/>
    <property type="match status" value="1"/>
</dbReference>
<dbReference type="PANTHER" id="PTHR31987:SF1">
    <property type="entry name" value="GLUTAMINASE A"/>
    <property type="match status" value="1"/>
</dbReference>
<evidence type="ECO:0000259" key="2">
    <source>
        <dbReference type="Pfam" id="PF16335"/>
    </source>
</evidence>
<dbReference type="AlphaFoldDB" id="A0A017SHB3"/>
<dbReference type="STRING" id="1388766.A0A017SHB3"/>
<accession>A0A017SHB3</accession>
<dbReference type="EMBL" id="KK088419">
    <property type="protein sequence ID" value="EYE96126.1"/>
    <property type="molecule type" value="Genomic_DNA"/>
</dbReference>